<evidence type="ECO:0000256" key="1">
    <source>
        <dbReference type="SAM" id="MobiDB-lite"/>
    </source>
</evidence>
<dbReference type="Proteomes" id="UP000694906">
    <property type="component" value="Unplaced"/>
</dbReference>
<dbReference type="KEGG" id="hgl:101715876"/>
<proteinExistence type="predicted"/>
<reference evidence="3" key="1">
    <citation type="submission" date="2025-08" db="UniProtKB">
        <authorList>
            <consortium name="RefSeq"/>
        </authorList>
    </citation>
    <scope>IDENTIFICATION</scope>
</reference>
<dbReference type="AlphaFoldDB" id="A0AAX6QS43"/>
<feature type="compositionally biased region" description="Basic and acidic residues" evidence="1">
    <location>
        <begin position="92"/>
        <end position="105"/>
    </location>
</feature>
<sequence length="217" mass="24271">MGIVLTAFSAPNRENSYANLRICPCGEERSPFTTVWDLYGGGIRQLQKTSRSLLSSQNLQNISWKCSGCIWRPCAPVLGLSFEEETSSSTGEYRDGHGDRNESGRAPRGHSRGLWRQRSNSPDSMSTSGELLLGLKMLNVQQEPSCTASALSAYELRKSMWKEERNAIEKKQNGDHRDQKLSSSFPELLPCSDVTYTCSKRNQADMDQSEGKRAQRP</sequence>
<gene>
    <name evidence="3" type="primary">LOC101715876</name>
</gene>
<accession>A0AAX6QS43</accession>
<evidence type="ECO:0000313" key="2">
    <source>
        <dbReference type="Proteomes" id="UP000694906"/>
    </source>
</evidence>
<protein>
    <submittedName>
        <fullName evidence="3">Uncharacterized protein LOC101715876</fullName>
    </submittedName>
</protein>
<dbReference type="RefSeq" id="XP_012926511.1">
    <property type="nucleotide sequence ID" value="XM_013071057.2"/>
</dbReference>
<dbReference type="GeneID" id="101715876"/>
<name>A0AAX6QS43_HETGA</name>
<organism evidence="2 3">
    <name type="scientific">Heterocephalus glaber</name>
    <name type="common">Naked mole rat</name>
    <dbReference type="NCBI Taxonomy" id="10181"/>
    <lineage>
        <taxon>Eukaryota</taxon>
        <taxon>Metazoa</taxon>
        <taxon>Chordata</taxon>
        <taxon>Craniata</taxon>
        <taxon>Vertebrata</taxon>
        <taxon>Euteleostomi</taxon>
        <taxon>Mammalia</taxon>
        <taxon>Eutheria</taxon>
        <taxon>Euarchontoglires</taxon>
        <taxon>Glires</taxon>
        <taxon>Rodentia</taxon>
        <taxon>Hystricomorpha</taxon>
        <taxon>Bathyergidae</taxon>
        <taxon>Heterocephalus</taxon>
    </lineage>
</organism>
<feature type="compositionally biased region" description="Polar residues" evidence="1">
    <location>
        <begin position="117"/>
        <end position="128"/>
    </location>
</feature>
<feature type="region of interest" description="Disordered" evidence="1">
    <location>
        <begin position="88"/>
        <end position="128"/>
    </location>
</feature>
<evidence type="ECO:0000313" key="3">
    <source>
        <dbReference type="RefSeq" id="XP_012926511.1"/>
    </source>
</evidence>
<keyword evidence="2" id="KW-1185">Reference proteome</keyword>